<evidence type="ECO:0000313" key="2">
    <source>
        <dbReference type="Proteomes" id="UP000249936"/>
    </source>
</evidence>
<dbReference type="AlphaFoldDB" id="A0A2X1PVB9"/>
<organism evidence="1 2">
    <name type="scientific">Haemophilus influenzae</name>
    <dbReference type="NCBI Taxonomy" id="727"/>
    <lineage>
        <taxon>Bacteria</taxon>
        <taxon>Pseudomonadati</taxon>
        <taxon>Pseudomonadota</taxon>
        <taxon>Gammaproteobacteria</taxon>
        <taxon>Pasteurellales</taxon>
        <taxon>Pasteurellaceae</taxon>
        <taxon>Haemophilus</taxon>
    </lineage>
</organism>
<name>A0A2X1PVB9_HAEIF</name>
<protein>
    <submittedName>
        <fullName evidence="1">Probable type I restriction modification system, specificity component HsdS2</fullName>
    </submittedName>
</protein>
<evidence type="ECO:0000313" key="1">
    <source>
        <dbReference type="EMBL" id="SPX41023.1"/>
    </source>
</evidence>
<dbReference type="EMBL" id="UASK01000004">
    <property type="protein sequence ID" value="SPX41023.1"/>
    <property type="molecule type" value="Genomic_DNA"/>
</dbReference>
<sequence>MAGGDSNTLGMCCHLDLFLNLEMKKIIQLKRITYYLYPLQNGVTEYSDENRGGNKRKDDLSSYKLAYPNDIVLNSMNVIVGAVGVSKYFGAIRPCVLCFIFT</sequence>
<dbReference type="Proteomes" id="UP000249936">
    <property type="component" value="Unassembled WGS sequence"/>
</dbReference>
<reference evidence="1 2" key="1">
    <citation type="submission" date="2018-06" db="EMBL/GenBank/DDBJ databases">
        <authorList>
            <consortium name="Pathogen Informatics"/>
            <person name="Doyle S."/>
        </authorList>
    </citation>
    <scope>NUCLEOTIDE SEQUENCE [LARGE SCALE GENOMIC DNA]</scope>
    <source>
        <strain evidence="1 2">NCTC11872</strain>
    </source>
</reference>
<accession>A0A2X1PVB9</accession>
<gene>
    <name evidence="1" type="primary">hsdS2_1</name>
    <name evidence="1" type="ORF">NCTC11872_00607</name>
</gene>
<proteinExistence type="predicted"/>